<dbReference type="InParanoid" id="A0A4S2MM94"/>
<evidence type="ECO:0000313" key="3">
    <source>
        <dbReference type="Proteomes" id="UP000298138"/>
    </source>
</evidence>
<protein>
    <recommendedName>
        <fullName evidence="4">BTB domain-containing protein</fullName>
    </recommendedName>
</protein>
<dbReference type="EMBL" id="ML220189">
    <property type="protein sequence ID" value="TGZ76269.1"/>
    <property type="molecule type" value="Genomic_DNA"/>
</dbReference>
<dbReference type="Proteomes" id="UP000298138">
    <property type="component" value="Unassembled WGS sequence"/>
</dbReference>
<keyword evidence="3" id="KW-1185">Reference proteome</keyword>
<sequence>MSWNPSSEFTPPSTPEKDKPKPNPGTIINLVGDINLEVKSFNGTTVYAVSSHQLIDGSKFFSKLLGGGSTFAEATAFKAHILKKSQNQLFSRFKLTIDIEEKSQEAMTTLLQILHGKPHSLISDDIRLVDTWYKIARLADYFDCGGIFEDWARIWLKLPTATYESDLQNLDKWILISEVFRNPAIFEAVTKQALLLMFTKKDSEEVFWKVSQTGNEDVFTATSPGVLSALVRKREDLIKKFAEPLLAIAKHYEGYPKTLTTSTQKTYRCRLSKDGCDMLISGAARYWIHQLSLTEWGENCGSTADVTLQDLAPQLSVINFPTWTDVTYNGGYAPVYHSSCNPLLAEEFNVNKKATNVLKDLVGLNLLELRP</sequence>
<feature type="compositionally biased region" description="Low complexity" evidence="1">
    <location>
        <begin position="1"/>
        <end position="11"/>
    </location>
</feature>
<dbReference type="STRING" id="341454.A0A4S2MM94"/>
<evidence type="ECO:0008006" key="4">
    <source>
        <dbReference type="Google" id="ProtNLM"/>
    </source>
</evidence>
<reference evidence="2 3" key="1">
    <citation type="submission" date="2019-04" db="EMBL/GenBank/DDBJ databases">
        <title>Comparative genomics and transcriptomics to analyze fruiting body development in filamentous ascomycetes.</title>
        <authorList>
            <consortium name="DOE Joint Genome Institute"/>
            <person name="Lutkenhaus R."/>
            <person name="Traeger S."/>
            <person name="Breuer J."/>
            <person name="Kuo A."/>
            <person name="Lipzen A."/>
            <person name="Pangilinan J."/>
            <person name="Dilworth D."/>
            <person name="Sandor L."/>
            <person name="Poggeler S."/>
            <person name="Barry K."/>
            <person name="Grigoriev I.V."/>
            <person name="Nowrousian M."/>
        </authorList>
    </citation>
    <scope>NUCLEOTIDE SEQUENCE [LARGE SCALE GENOMIC DNA]</scope>
    <source>
        <strain evidence="2 3">CBS 389.68</strain>
    </source>
</reference>
<evidence type="ECO:0000256" key="1">
    <source>
        <dbReference type="SAM" id="MobiDB-lite"/>
    </source>
</evidence>
<feature type="region of interest" description="Disordered" evidence="1">
    <location>
        <begin position="1"/>
        <end position="25"/>
    </location>
</feature>
<name>A0A4S2MM94_9PEZI</name>
<accession>A0A4S2MM94</accession>
<dbReference type="AlphaFoldDB" id="A0A4S2MM94"/>
<evidence type="ECO:0000313" key="2">
    <source>
        <dbReference type="EMBL" id="TGZ76269.1"/>
    </source>
</evidence>
<organism evidence="2 3">
    <name type="scientific">Ascodesmis nigricans</name>
    <dbReference type="NCBI Taxonomy" id="341454"/>
    <lineage>
        <taxon>Eukaryota</taxon>
        <taxon>Fungi</taxon>
        <taxon>Dikarya</taxon>
        <taxon>Ascomycota</taxon>
        <taxon>Pezizomycotina</taxon>
        <taxon>Pezizomycetes</taxon>
        <taxon>Pezizales</taxon>
        <taxon>Ascodesmidaceae</taxon>
        <taxon>Ascodesmis</taxon>
    </lineage>
</organism>
<gene>
    <name evidence="2" type="ORF">EX30DRAFT_258963</name>
</gene>
<dbReference type="OrthoDB" id="5326346at2759"/>
<proteinExistence type="predicted"/>